<dbReference type="PANTHER" id="PTHR34308:SF1">
    <property type="entry name" value="COBALAMIN BIOSYNTHESIS PROTEIN CBIB"/>
    <property type="match status" value="1"/>
</dbReference>
<protein>
    <recommendedName>
        <fullName evidence="9">Cobalamin biosynthesis protein CobD</fullName>
    </recommendedName>
</protein>
<evidence type="ECO:0000313" key="11">
    <source>
        <dbReference type="Proteomes" id="UP001326567"/>
    </source>
</evidence>
<comment type="subcellular location">
    <subcellularLocation>
        <location evidence="1 9">Cell membrane</location>
        <topology evidence="1 9">Multi-pass membrane protein</topology>
    </subcellularLocation>
</comment>
<evidence type="ECO:0000256" key="8">
    <source>
        <dbReference type="ARBA" id="ARBA00023136"/>
    </source>
</evidence>
<evidence type="ECO:0000256" key="3">
    <source>
        <dbReference type="ARBA" id="ARBA00006263"/>
    </source>
</evidence>
<dbReference type="InterPro" id="IPR004485">
    <property type="entry name" value="Cobalamin_biosynth_CobD/CbiB"/>
</dbReference>
<evidence type="ECO:0000256" key="6">
    <source>
        <dbReference type="ARBA" id="ARBA00022692"/>
    </source>
</evidence>
<feature type="transmembrane region" description="Helical" evidence="9">
    <location>
        <begin position="148"/>
        <end position="169"/>
    </location>
</feature>
<evidence type="ECO:0000256" key="9">
    <source>
        <dbReference type="HAMAP-Rule" id="MF_00024"/>
    </source>
</evidence>
<comment type="similarity">
    <text evidence="3 9">Belongs to the CobD/CbiB family.</text>
</comment>
<evidence type="ECO:0000256" key="2">
    <source>
        <dbReference type="ARBA" id="ARBA00004953"/>
    </source>
</evidence>
<keyword evidence="8 9" id="KW-0472">Membrane</keyword>
<organism evidence="10 11">
    <name type="scientific">Sulfitobacter faviae</name>
    <dbReference type="NCBI Taxonomy" id="1775881"/>
    <lineage>
        <taxon>Bacteria</taxon>
        <taxon>Pseudomonadati</taxon>
        <taxon>Pseudomonadota</taxon>
        <taxon>Alphaproteobacteria</taxon>
        <taxon>Rhodobacterales</taxon>
        <taxon>Roseobacteraceae</taxon>
        <taxon>Sulfitobacter</taxon>
    </lineage>
</organism>
<proteinExistence type="inferred from homology"/>
<keyword evidence="4 9" id="KW-1003">Cell membrane</keyword>
<evidence type="ECO:0000313" key="10">
    <source>
        <dbReference type="EMBL" id="WPZ22031.1"/>
    </source>
</evidence>
<keyword evidence="11" id="KW-1185">Reference proteome</keyword>
<dbReference type="Proteomes" id="UP001326567">
    <property type="component" value="Chromosome"/>
</dbReference>
<comment type="function">
    <text evidence="9">Converts cobyric acid to cobinamide by the addition of aminopropanol on the F carboxylic group.</text>
</comment>
<evidence type="ECO:0000256" key="7">
    <source>
        <dbReference type="ARBA" id="ARBA00022989"/>
    </source>
</evidence>
<comment type="pathway">
    <text evidence="2 9">Cofactor biosynthesis; adenosylcobalamin biosynthesis.</text>
</comment>
<accession>A0ABZ0V277</accession>
<dbReference type="PANTHER" id="PTHR34308">
    <property type="entry name" value="COBALAMIN BIOSYNTHESIS PROTEIN CBIB"/>
    <property type="match status" value="1"/>
</dbReference>
<evidence type="ECO:0000256" key="5">
    <source>
        <dbReference type="ARBA" id="ARBA00022573"/>
    </source>
</evidence>
<gene>
    <name evidence="10" type="primary">cbiB</name>
    <name evidence="9" type="synonym">cobD</name>
    <name evidence="10" type="ORF">T7987_01930</name>
</gene>
<evidence type="ECO:0000256" key="4">
    <source>
        <dbReference type="ARBA" id="ARBA00022475"/>
    </source>
</evidence>
<feature type="transmembrane region" description="Helical" evidence="9">
    <location>
        <begin position="57"/>
        <end position="90"/>
    </location>
</feature>
<keyword evidence="7 9" id="KW-1133">Transmembrane helix</keyword>
<comment type="caution">
    <text evidence="9">Lacks conserved residue(s) required for the propagation of feature annotation.</text>
</comment>
<dbReference type="EMBL" id="CP139725">
    <property type="protein sequence ID" value="WPZ22031.1"/>
    <property type="molecule type" value="Genomic_DNA"/>
</dbReference>
<dbReference type="Pfam" id="PF03186">
    <property type="entry name" value="CobD_Cbib"/>
    <property type="match status" value="1"/>
</dbReference>
<sequence>MSTAAILALAMLLDAALGEPDWLWRRLPHPAVLMGRLIGWGDRRLNHGQARRAKGVALLLALMIGAALLGWALSLFGPLIEIILAAILLAQRSLVEHLRAVADGLRQSLPAGRRAVAMIVSRDTAAMPADAVARSAIESGAENLSDGIIAPAFWFLLGGLPGLLVYKIVNTADSMIGYRTPRYADFGWAAARMDDLLNLAPARLTALLIAIPGGVLHRWRDIKADAALHRSPNAGWPEAAMARAIGVALAGPRSYDGRVQQFPWVHGAGARVIGPLEIDAAITRLWQAWLVMWAIALVLACL</sequence>
<keyword evidence="5 9" id="KW-0169">Cobalamin biosynthesis</keyword>
<dbReference type="RefSeq" id="WP_322328836.1">
    <property type="nucleotide sequence ID" value="NZ_CP139725.1"/>
</dbReference>
<dbReference type="HAMAP" id="MF_00024">
    <property type="entry name" value="CobD_CbiB"/>
    <property type="match status" value="1"/>
</dbReference>
<reference evidence="10 11" key="1">
    <citation type="submission" date="2023-11" db="EMBL/GenBank/DDBJ databases">
        <title>From the Deep-Sea to the Surface: Bacterial Genomes Isolated from the Moytirra Hydrothermal Vent Plume.</title>
        <authorList>
            <person name="Major S.R."/>
        </authorList>
    </citation>
    <scope>NUCLEOTIDE SEQUENCE [LARGE SCALE GENOMIC DNA]</scope>
    <source>
        <strain evidence="10 11">OXR-9</strain>
    </source>
</reference>
<evidence type="ECO:0000256" key="1">
    <source>
        <dbReference type="ARBA" id="ARBA00004651"/>
    </source>
</evidence>
<dbReference type="NCBIfam" id="TIGR00380">
    <property type="entry name" value="cobal_cbiB"/>
    <property type="match status" value="1"/>
</dbReference>
<keyword evidence="6 9" id="KW-0812">Transmembrane</keyword>
<name>A0ABZ0V277_9RHOB</name>